<name>A0A831EQ84_ERWAM</name>
<dbReference type="PANTHER" id="PTHR38108:SF1">
    <property type="entry name" value="UPF0319 PROTEIN YCCT"/>
    <property type="match status" value="1"/>
</dbReference>
<organism evidence="4 5">
    <name type="scientific">Erwinia amylovora NBRC 12687 = CFBP 1232</name>
    <dbReference type="NCBI Taxonomy" id="1219359"/>
    <lineage>
        <taxon>Bacteria</taxon>
        <taxon>Pseudomonadati</taxon>
        <taxon>Pseudomonadota</taxon>
        <taxon>Gammaproteobacteria</taxon>
        <taxon>Enterobacterales</taxon>
        <taxon>Erwiniaceae</taxon>
        <taxon>Erwinia</taxon>
    </lineage>
</organism>
<dbReference type="PANTHER" id="PTHR38108">
    <property type="entry name" value="UPF0319 PROTEIN YCCT"/>
    <property type="match status" value="1"/>
</dbReference>
<evidence type="ECO:0000313" key="4">
    <source>
        <dbReference type="EMBL" id="CCO93375.1"/>
    </source>
</evidence>
<accession>A0A831EQ84</accession>
<dbReference type="Proteomes" id="UP000013111">
    <property type="component" value="Unassembled WGS sequence"/>
</dbReference>
<dbReference type="InterPro" id="IPR018635">
    <property type="entry name" value="UPF0319"/>
</dbReference>
<reference evidence="4 5" key="2">
    <citation type="submission" date="2013-04" db="EMBL/GenBank/DDBJ databases">
        <title>Comparative genomics of 12 strains of Erwinia amylovora identifies a pan-genome with a large conserved core and provides insights into host specificity.</title>
        <authorList>
            <person name="Mann R.A."/>
            <person name="Smits T.H.M."/>
            <person name="Buehlmann A."/>
            <person name="Blom J."/>
            <person name="Goesmann A."/>
            <person name="Frey J.E."/>
            <person name="Plummer K.M."/>
            <person name="Beer S.V."/>
            <person name="Luck J."/>
            <person name="Duffy B."/>
            <person name="Rodoni B."/>
        </authorList>
    </citation>
    <scope>NUCLEOTIDE SEQUENCE [LARGE SCALE GENOMIC DNA]</scope>
    <source>
        <strain evidence="5">CFBP 1232</strain>
    </source>
</reference>
<comment type="caution">
    <text evidence="4">The sequence shown here is derived from an EMBL/GenBank/DDBJ whole genome shotgun (WGS) entry which is preliminary data.</text>
</comment>
<keyword evidence="2 3" id="KW-0732">Signal</keyword>
<dbReference type="Pfam" id="PF09829">
    <property type="entry name" value="DUF2057"/>
    <property type="match status" value="1"/>
</dbReference>
<protein>
    <submittedName>
        <fullName evidence="4">UPF0319 protein yccT</fullName>
    </submittedName>
</protein>
<dbReference type="GeneID" id="97605687"/>
<feature type="chain" id="PRO_5032920617" evidence="3">
    <location>
        <begin position="22"/>
        <end position="212"/>
    </location>
</feature>
<feature type="signal peptide" evidence="3">
    <location>
        <begin position="1"/>
        <end position="21"/>
    </location>
</feature>
<sequence>MKLHMAITGLLALLVAANLQATTLKLSADIDLLVLDGRKISGSLLKGADGLELERGEHQLLFRVEKTVNNYPGAPVSWTSAPQVATFAAGTTSVYIKLPVLQTLREAKRFDHMPQFTLNDEHGAEVVTKRDHLRLKEHDSCEQAMRIYNLANKVASVPRFATPLPVGAQTGRLPDMASSFQPAQPVLRKWFLQVDSATRQHLIMLMDALHTS</sequence>
<dbReference type="EMBL" id="CAPB01000011">
    <property type="protein sequence ID" value="CCO93375.1"/>
    <property type="molecule type" value="Genomic_DNA"/>
</dbReference>
<reference evidence="4 5" key="1">
    <citation type="submission" date="2012-11" db="EMBL/GenBank/DDBJ databases">
        <authorList>
            <person name="Linke B."/>
        </authorList>
    </citation>
    <scope>NUCLEOTIDE SEQUENCE [LARGE SCALE GENOMIC DNA]</scope>
    <source>
        <strain evidence="5">CFBP 1232</strain>
    </source>
</reference>
<evidence type="ECO:0000256" key="1">
    <source>
        <dbReference type="ARBA" id="ARBA00008490"/>
    </source>
</evidence>
<evidence type="ECO:0000313" key="5">
    <source>
        <dbReference type="Proteomes" id="UP000013111"/>
    </source>
</evidence>
<gene>
    <name evidence="4" type="ORF">BN437_1434</name>
</gene>
<evidence type="ECO:0000256" key="3">
    <source>
        <dbReference type="SAM" id="SignalP"/>
    </source>
</evidence>
<dbReference type="RefSeq" id="WP_004156996.1">
    <property type="nucleotide sequence ID" value="NZ_BAYW01000002.1"/>
</dbReference>
<evidence type="ECO:0000256" key="2">
    <source>
        <dbReference type="ARBA" id="ARBA00022729"/>
    </source>
</evidence>
<dbReference type="AlphaFoldDB" id="A0A831EQ84"/>
<comment type="similarity">
    <text evidence="1">Belongs to the UPF0319 family.</text>
</comment>
<proteinExistence type="inferred from homology"/>